<reference evidence="2" key="1">
    <citation type="submission" date="2023-07" db="EMBL/GenBank/DDBJ databases">
        <title>A chromosome-level genome assembly of Lolium multiflorum.</title>
        <authorList>
            <person name="Chen Y."/>
            <person name="Copetti D."/>
            <person name="Kolliker R."/>
            <person name="Studer B."/>
        </authorList>
    </citation>
    <scope>NUCLEOTIDE SEQUENCE</scope>
    <source>
        <strain evidence="2">02402/16</strain>
        <tissue evidence="2">Leaf</tissue>
    </source>
</reference>
<feature type="region of interest" description="Disordered" evidence="1">
    <location>
        <begin position="1"/>
        <end position="67"/>
    </location>
</feature>
<gene>
    <name evidence="2" type="ORF">QYE76_064356</name>
</gene>
<organism evidence="2 3">
    <name type="scientific">Lolium multiflorum</name>
    <name type="common">Italian ryegrass</name>
    <name type="synonym">Lolium perenne subsp. multiflorum</name>
    <dbReference type="NCBI Taxonomy" id="4521"/>
    <lineage>
        <taxon>Eukaryota</taxon>
        <taxon>Viridiplantae</taxon>
        <taxon>Streptophyta</taxon>
        <taxon>Embryophyta</taxon>
        <taxon>Tracheophyta</taxon>
        <taxon>Spermatophyta</taxon>
        <taxon>Magnoliopsida</taxon>
        <taxon>Liliopsida</taxon>
        <taxon>Poales</taxon>
        <taxon>Poaceae</taxon>
        <taxon>BOP clade</taxon>
        <taxon>Pooideae</taxon>
        <taxon>Poodae</taxon>
        <taxon>Poeae</taxon>
        <taxon>Poeae Chloroplast Group 2 (Poeae type)</taxon>
        <taxon>Loliodinae</taxon>
        <taxon>Loliinae</taxon>
        <taxon>Lolium</taxon>
    </lineage>
</organism>
<dbReference type="EMBL" id="JAUUTY010000004">
    <property type="protein sequence ID" value="KAK1646551.1"/>
    <property type="molecule type" value="Genomic_DNA"/>
</dbReference>
<keyword evidence="3" id="KW-1185">Reference proteome</keyword>
<sequence>MEKMMAENQAAMAKGTRRGIWKKRPQLSSTSTSPKRSLRSKGWTSRPKRQTPIPNCVTPRLGGWTPKTRAEDTRIMLADLSSMDDDTGAWFMKKRANV</sequence>
<proteinExistence type="predicted"/>
<feature type="compositionally biased region" description="Polar residues" evidence="1">
    <location>
        <begin position="26"/>
        <end position="35"/>
    </location>
</feature>
<protein>
    <submittedName>
        <fullName evidence="2">Uncharacterized protein</fullName>
    </submittedName>
</protein>
<comment type="caution">
    <text evidence="2">The sequence shown here is derived from an EMBL/GenBank/DDBJ whole genome shotgun (WGS) entry which is preliminary data.</text>
</comment>
<name>A0AAD8S6A6_LOLMU</name>
<dbReference type="AlphaFoldDB" id="A0AAD8S6A6"/>
<evidence type="ECO:0000313" key="3">
    <source>
        <dbReference type="Proteomes" id="UP001231189"/>
    </source>
</evidence>
<accession>A0AAD8S6A6</accession>
<feature type="compositionally biased region" description="Basic residues" evidence="1">
    <location>
        <begin position="15"/>
        <end position="25"/>
    </location>
</feature>
<dbReference type="Proteomes" id="UP001231189">
    <property type="component" value="Unassembled WGS sequence"/>
</dbReference>
<evidence type="ECO:0000313" key="2">
    <source>
        <dbReference type="EMBL" id="KAK1646551.1"/>
    </source>
</evidence>
<evidence type="ECO:0000256" key="1">
    <source>
        <dbReference type="SAM" id="MobiDB-lite"/>
    </source>
</evidence>